<protein>
    <recommendedName>
        <fullName evidence="4">YD repeat-containing protein</fullName>
    </recommendedName>
</protein>
<name>A0A7W8ZQG0_9SPHI</name>
<dbReference type="Proteomes" id="UP000537204">
    <property type="component" value="Unassembled WGS sequence"/>
</dbReference>
<comment type="caution">
    <text evidence="2">The sequence shown here is derived from an EMBL/GenBank/DDBJ whole genome shotgun (WGS) entry which is preliminary data.</text>
</comment>
<gene>
    <name evidence="2" type="ORF">HDE68_003953</name>
</gene>
<feature type="chain" id="PRO_5030811043" description="YD repeat-containing protein" evidence="1">
    <location>
        <begin position="26"/>
        <end position="297"/>
    </location>
</feature>
<accession>A0A7W8ZQG0</accession>
<sequence>MKIISMNIFKVITMMLTISCGGAIAQVKNDMPSKNVEKAMMYLAFDLATKDRYVFPIQFFKLKNVKKIVSDNPKDPDNEFSLEFNTKGQWISLETKGDNLRVKYMNDAPAGFTNNHGKMLDFYYSGDTAVVKIEHKIWQYRLVGQMFLDTESYPCEKGIGSIFHPSETSFNHKKIRKTDKHQQIISEPADLKESDYLPRLITTYSHTSWNLPLSIDEDDYAYKDRNDIGNVKRTKYFYDTEGNLVMDVSENGFTTNHVFKMKNGLPVTLTTRWKGRQMKGTAEEKPEITNFSYTFFR</sequence>
<evidence type="ECO:0000313" key="2">
    <source>
        <dbReference type="EMBL" id="MBB5638027.1"/>
    </source>
</evidence>
<feature type="signal peptide" evidence="1">
    <location>
        <begin position="1"/>
        <end position="25"/>
    </location>
</feature>
<dbReference type="EMBL" id="JACHCE010000007">
    <property type="protein sequence ID" value="MBB5638027.1"/>
    <property type="molecule type" value="Genomic_DNA"/>
</dbReference>
<proteinExistence type="predicted"/>
<reference evidence="2 3" key="1">
    <citation type="submission" date="2020-08" db="EMBL/GenBank/DDBJ databases">
        <title>Genomic Encyclopedia of Type Strains, Phase IV (KMG-V): Genome sequencing to study the core and pangenomes of soil and plant-associated prokaryotes.</title>
        <authorList>
            <person name="Whitman W."/>
        </authorList>
    </citation>
    <scope>NUCLEOTIDE SEQUENCE [LARGE SCALE GENOMIC DNA]</scope>
    <source>
        <strain evidence="2 3">S3M1</strain>
    </source>
</reference>
<organism evidence="2 3">
    <name type="scientific">Pedobacter cryoconitis</name>
    <dbReference type="NCBI Taxonomy" id="188932"/>
    <lineage>
        <taxon>Bacteria</taxon>
        <taxon>Pseudomonadati</taxon>
        <taxon>Bacteroidota</taxon>
        <taxon>Sphingobacteriia</taxon>
        <taxon>Sphingobacteriales</taxon>
        <taxon>Sphingobacteriaceae</taxon>
        <taxon>Pedobacter</taxon>
    </lineage>
</organism>
<evidence type="ECO:0000256" key="1">
    <source>
        <dbReference type="SAM" id="SignalP"/>
    </source>
</evidence>
<evidence type="ECO:0008006" key="4">
    <source>
        <dbReference type="Google" id="ProtNLM"/>
    </source>
</evidence>
<dbReference type="AlphaFoldDB" id="A0A7W8ZQG0"/>
<evidence type="ECO:0000313" key="3">
    <source>
        <dbReference type="Proteomes" id="UP000537204"/>
    </source>
</evidence>
<dbReference type="RefSeq" id="WP_183883880.1">
    <property type="nucleotide sequence ID" value="NZ_JACHCE010000007.1"/>
</dbReference>
<keyword evidence="1" id="KW-0732">Signal</keyword>